<accession>A0A6M8HNM9</accession>
<dbReference type="InterPro" id="IPR014087">
    <property type="entry name" value="Carboxybiuret_hydro_AtzE"/>
</dbReference>
<keyword evidence="2" id="KW-0378">Hydrolase</keyword>
<dbReference type="AlphaFoldDB" id="A0A6M8HNM9"/>
<dbReference type="InterPro" id="IPR036928">
    <property type="entry name" value="AS_sf"/>
</dbReference>
<name>A0A6M8HNM9_9PROT</name>
<gene>
    <name evidence="2" type="ORF">HN018_07495</name>
</gene>
<dbReference type="InterPro" id="IPR000120">
    <property type="entry name" value="Amidase"/>
</dbReference>
<sequence>MIDATVLADGVRTGRWSAVELVRQALDRIGRHDPLLNCFTHVRSTDSLDEAAASDAARARGEVQGPLAGVPFAVKNLFDVAGHTTIAGSRVLAGHPPAERDATIVARLRQAGAILLGQLNMDEFAYGFSTENSHYGTTANPHDPDCIAGGSSGGSAAAVAAGLVALSLGSDTNGSIRVPASLCGVFGLKPTYGRLSRAGAFPFVASLDHVGPFARSVRDLALAYELMQGADDRDPVMARRGHDPALAGLGAGTGLPPGFRVGVLQGWFRRGASDQALAAVDHVAQALARAGAIVEPAVLEDAETARSAAFVMTGAEGGALHLPWLATDAGSYDPAVRDRLIAGAMIPASVVIQAQRVRSHFRAQVARLFETTDLLLAPATPFPAVRRGHATIMLDGKPVSARANMGLYTQPISFVGLPVVNVPIQHEQDRLPIGVQVITRPWAESLGLRVAAILERDDITRVRELAYD</sequence>
<dbReference type="SUPFAM" id="SSF75304">
    <property type="entry name" value="Amidase signature (AS) enzymes"/>
    <property type="match status" value="1"/>
</dbReference>
<dbReference type="NCBIfam" id="TIGR02715">
    <property type="entry name" value="amido_AtzE"/>
    <property type="match status" value="1"/>
</dbReference>
<dbReference type="KEGG" id="lck:HN018_07495"/>
<protein>
    <submittedName>
        <fullName evidence="2">AtzE family amidohydrolase</fullName>
    </submittedName>
</protein>
<dbReference type="Gene3D" id="3.90.1300.10">
    <property type="entry name" value="Amidase signature (AS) domain"/>
    <property type="match status" value="1"/>
</dbReference>
<dbReference type="RefSeq" id="WP_171834899.1">
    <property type="nucleotide sequence ID" value="NZ_CP053708.1"/>
</dbReference>
<dbReference type="Proteomes" id="UP000500767">
    <property type="component" value="Chromosome"/>
</dbReference>
<dbReference type="GO" id="GO:0016787">
    <property type="term" value="F:hydrolase activity"/>
    <property type="evidence" value="ECO:0007669"/>
    <property type="project" value="UniProtKB-KW"/>
</dbReference>
<proteinExistence type="predicted"/>
<dbReference type="PANTHER" id="PTHR11895:SF172">
    <property type="entry name" value="GLUTAMYL-TRNA(GLN) AMIDOTRANSFERASE"/>
    <property type="match status" value="1"/>
</dbReference>
<dbReference type="PANTHER" id="PTHR11895">
    <property type="entry name" value="TRANSAMIDASE"/>
    <property type="match status" value="1"/>
</dbReference>
<evidence type="ECO:0000313" key="2">
    <source>
        <dbReference type="EMBL" id="QKE89910.1"/>
    </source>
</evidence>
<keyword evidence="3" id="KW-1185">Reference proteome</keyword>
<dbReference type="InterPro" id="IPR023631">
    <property type="entry name" value="Amidase_dom"/>
</dbReference>
<reference evidence="2 3" key="1">
    <citation type="journal article" date="2014" name="World J. Microbiol. Biotechnol.">
        <title>Biodiversity and physiological characteristics of Antarctic and Arctic lichens-associated bacteria.</title>
        <authorList>
            <person name="Lee Y.M."/>
            <person name="Kim E.H."/>
            <person name="Lee H.K."/>
            <person name="Hong S.G."/>
        </authorList>
    </citation>
    <scope>NUCLEOTIDE SEQUENCE [LARGE SCALE GENOMIC DNA]</scope>
    <source>
        <strain evidence="2 3">PAMC 26569</strain>
    </source>
</reference>
<dbReference type="NCBIfam" id="NF006631">
    <property type="entry name" value="PRK09201.1"/>
    <property type="match status" value="1"/>
</dbReference>
<evidence type="ECO:0000313" key="3">
    <source>
        <dbReference type="Proteomes" id="UP000500767"/>
    </source>
</evidence>
<dbReference type="Pfam" id="PF01425">
    <property type="entry name" value="Amidase"/>
    <property type="match status" value="1"/>
</dbReference>
<organism evidence="2 3">
    <name type="scientific">Lichenicola cladoniae</name>
    <dbReference type="NCBI Taxonomy" id="1484109"/>
    <lineage>
        <taxon>Bacteria</taxon>
        <taxon>Pseudomonadati</taxon>
        <taxon>Pseudomonadota</taxon>
        <taxon>Alphaproteobacteria</taxon>
        <taxon>Acetobacterales</taxon>
        <taxon>Acetobacteraceae</taxon>
        <taxon>Lichenicola</taxon>
    </lineage>
</organism>
<dbReference type="EMBL" id="CP053708">
    <property type="protein sequence ID" value="QKE89910.1"/>
    <property type="molecule type" value="Genomic_DNA"/>
</dbReference>
<feature type="domain" description="Amidase" evidence="1">
    <location>
        <begin position="20"/>
        <end position="445"/>
    </location>
</feature>
<evidence type="ECO:0000259" key="1">
    <source>
        <dbReference type="Pfam" id="PF01425"/>
    </source>
</evidence>